<dbReference type="AlphaFoldDB" id="A0AAE3GWM1"/>
<dbReference type="EMBL" id="JAMZMM010000327">
    <property type="protein sequence ID" value="MCP2731412.1"/>
    <property type="molecule type" value="Genomic_DNA"/>
</dbReference>
<proteinExistence type="predicted"/>
<keyword evidence="2" id="KW-1185">Reference proteome</keyword>
<reference evidence="1" key="1">
    <citation type="submission" date="2022-06" db="EMBL/GenBank/DDBJ databases">
        <title>New cyanobacteria of genus Symplocastrum in benthos of Lake Baikal.</title>
        <authorList>
            <person name="Sorokovikova E."/>
            <person name="Tikhonova I."/>
            <person name="Krasnopeev A."/>
            <person name="Evseev P."/>
            <person name="Gladkikh A."/>
            <person name="Belykh O."/>
        </authorList>
    </citation>
    <scope>NUCLEOTIDE SEQUENCE</scope>
    <source>
        <strain evidence="1">BBK-W-15</strain>
    </source>
</reference>
<accession>A0AAE3GWM1</accession>
<organism evidence="1 2">
    <name type="scientific">Limnofasciculus baicalensis BBK-W-15</name>
    <dbReference type="NCBI Taxonomy" id="2699891"/>
    <lineage>
        <taxon>Bacteria</taxon>
        <taxon>Bacillati</taxon>
        <taxon>Cyanobacteriota</taxon>
        <taxon>Cyanophyceae</taxon>
        <taxon>Coleofasciculales</taxon>
        <taxon>Coleofasciculaceae</taxon>
        <taxon>Limnofasciculus</taxon>
        <taxon>Limnofasciculus baicalensis</taxon>
    </lineage>
</organism>
<sequence length="106" mass="12079">MPNKEFKQKVKQWEVWEEITDNGVTISFGRSEHILRFKSIGDISDKAECIHKFEAVTYEEAASIYNLRMGYGTYKPQGKAELCPNGCGCYYYPESSGECPYCGVLD</sequence>
<protein>
    <submittedName>
        <fullName evidence="1">Uncharacterized protein</fullName>
    </submittedName>
</protein>
<evidence type="ECO:0000313" key="1">
    <source>
        <dbReference type="EMBL" id="MCP2731412.1"/>
    </source>
</evidence>
<comment type="caution">
    <text evidence="1">The sequence shown here is derived from an EMBL/GenBank/DDBJ whole genome shotgun (WGS) entry which is preliminary data.</text>
</comment>
<dbReference type="Proteomes" id="UP001204953">
    <property type="component" value="Unassembled WGS sequence"/>
</dbReference>
<name>A0AAE3GWM1_9CYAN</name>
<dbReference type="RefSeq" id="WP_254014152.1">
    <property type="nucleotide sequence ID" value="NZ_JAMZMM010000327.1"/>
</dbReference>
<gene>
    <name evidence="1" type="ORF">NJ959_23580</name>
</gene>
<evidence type="ECO:0000313" key="2">
    <source>
        <dbReference type="Proteomes" id="UP001204953"/>
    </source>
</evidence>